<evidence type="ECO:0000313" key="6">
    <source>
        <dbReference type="Proteomes" id="UP000198863"/>
    </source>
</evidence>
<sequence>MTLEDDLQAVADGVRERLPELTTRIARRLRDEIPEFYLRDNPALRAGETESISSSIRDILDGVTEERPPPERASDARLREARLAAQADVDLHALLRTSRVGQALTWDCILEVADELMPQSSQRLPVLRHISQYQFIWNDRVNASIIEAYQQEYRAFYLQGRDRKRRALVRDLLAGIPVDESALGYSLRGRHLCVIAWGAAPEAAIKKAAASLGWQSLTVSGAAGTVVGWLGRPNTKIASDDDLSALDAAPETFLAVGQYGDNLDGMQRSYRQAWQAYRVAQIHPQPMTRYTSVALEALVLRDLPAVRDFIVEQLGPLYRSDERAKVLRETLSAYFASGQNAASTASVIGVHERTVAYRLRSAEKILDRSIATSRDELSIALRMYALLQEQERADLVALQDQVVGPAPL</sequence>
<dbReference type="Proteomes" id="UP000198863">
    <property type="component" value="Unassembled WGS sequence"/>
</dbReference>
<dbReference type="OrthoDB" id="3663486at2"/>
<dbReference type="Pfam" id="PF13556">
    <property type="entry name" value="HTH_30"/>
    <property type="match status" value="1"/>
</dbReference>
<dbReference type="EMBL" id="FNCF01000003">
    <property type="protein sequence ID" value="SDG20892.1"/>
    <property type="molecule type" value="Genomic_DNA"/>
</dbReference>
<dbReference type="AlphaFoldDB" id="A0A1G7SDC1"/>
<dbReference type="Gene3D" id="1.10.10.2840">
    <property type="entry name" value="PucR C-terminal helix-turn-helix domain"/>
    <property type="match status" value="1"/>
</dbReference>
<name>A0A1G7SDC1_9ACTN</name>
<feature type="domain" description="RsbT co-antagonist protein RsbRD N-terminal" evidence="3">
    <location>
        <begin position="19"/>
        <end position="157"/>
    </location>
</feature>
<dbReference type="PANTHER" id="PTHR33744:SF1">
    <property type="entry name" value="DNA-BINDING TRANSCRIPTIONAL ACTIVATOR ADER"/>
    <property type="match status" value="1"/>
</dbReference>
<dbReference type="InterPro" id="IPR041522">
    <property type="entry name" value="CdaR_GGDEF"/>
</dbReference>
<keyword evidence="6" id="KW-1185">Reference proteome</keyword>
<dbReference type="Pfam" id="PF17853">
    <property type="entry name" value="GGDEF_2"/>
    <property type="match status" value="1"/>
</dbReference>
<dbReference type="InterPro" id="IPR025736">
    <property type="entry name" value="PucR_C-HTH_dom"/>
</dbReference>
<dbReference type="Pfam" id="PF14361">
    <property type="entry name" value="RsbRD_N"/>
    <property type="match status" value="1"/>
</dbReference>
<dbReference type="InterPro" id="IPR025751">
    <property type="entry name" value="RsbRD_N_dom"/>
</dbReference>
<evidence type="ECO:0000259" key="2">
    <source>
        <dbReference type="Pfam" id="PF13556"/>
    </source>
</evidence>
<dbReference type="InterPro" id="IPR042070">
    <property type="entry name" value="PucR_C-HTH_sf"/>
</dbReference>
<evidence type="ECO:0000259" key="4">
    <source>
        <dbReference type="Pfam" id="PF17853"/>
    </source>
</evidence>
<accession>A0A1G7SDC1</accession>
<gene>
    <name evidence="5" type="ORF">SAMN05660324_1973</name>
</gene>
<dbReference type="RefSeq" id="WP_091062018.1">
    <property type="nucleotide sequence ID" value="NZ_FNCF01000003.1"/>
</dbReference>
<feature type="domain" description="CdaR GGDEF-like" evidence="4">
    <location>
        <begin position="181"/>
        <end position="279"/>
    </location>
</feature>
<evidence type="ECO:0000259" key="3">
    <source>
        <dbReference type="Pfam" id="PF14361"/>
    </source>
</evidence>
<dbReference type="InterPro" id="IPR051448">
    <property type="entry name" value="CdaR-like_regulators"/>
</dbReference>
<proteinExistence type="inferred from homology"/>
<reference evidence="6" key="1">
    <citation type="submission" date="2016-10" db="EMBL/GenBank/DDBJ databases">
        <authorList>
            <person name="Varghese N."/>
            <person name="Submissions S."/>
        </authorList>
    </citation>
    <scope>NUCLEOTIDE SEQUENCE [LARGE SCALE GENOMIC DNA]</scope>
    <source>
        <strain evidence="6">DSM 44526</strain>
    </source>
</reference>
<protein>
    <submittedName>
        <fullName evidence="5">PucR C-terminal helix-turn-helix domain-containing protein</fullName>
    </submittedName>
</protein>
<comment type="similarity">
    <text evidence="1">Belongs to the CdaR family.</text>
</comment>
<feature type="domain" description="PucR C-terminal helix-turn-helix" evidence="2">
    <location>
        <begin position="327"/>
        <end position="381"/>
    </location>
</feature>
<evidence type="ECO:0000256" key="1">
    <source>
        <dbReference type="ARBA" id="ARBA00006754"/>
    </source>
</evidence>
<organism evidence="5 6">
    <name type="scientific">Klenkia brasiliensis</name>
    <dbReference type="NCBI Taxonomy" id="333142"/>
    <lineage>
        <taxon>Bacteria</taxon>
        <taxon>Bacillati</taxon>
        <taxon>Actinomycetota</taxon>
        <taxon>Actinomycetes</taxon>
        <taxon>Geodermatophilales</taxon>
        <taxon>Geodermatophilaceae</taxon>
        <taxon>Klenkia</taxon>
    </lineage>
</organism>
<evidence type="ECO:0000313" key="5">
    <source>
        <dbReference type="EMBL" id="SDG20892.1"/>
    </source>
</evidence>
<dbReference type="PANTHER" id="PTHR33744">
    <property type="entry name" value="CARBOHYDRATE DIACID REGULATOR"/>
    <property type="match status" value="1"/>
</dbReference>